<organism evidence="3 5">
    <name type="scientific">Friedmanniomyces endolithicus</name>
    <dbReference type="NCBI Taxonomy" id="329885"/>
    <lineage>
        <taxon>Eukaryota</taxon>
        <taxon>Fungi</taxon>
        <taxon>Dikarya</taxon>
        <taxon>Ascomycota</taxon>
        <taxon>Pezizomycotina</taxon>
        <taxon>Dothideomycetes</taxon>
        <taxon>Dothideomycetidae</taxon>
        <taxon>Mycosphaerellales</taxon>
        <taxon>Teratosphaeriaceae</taxon>
        <taxon>Friedmanniomyces</taxon>
    </lineage>
</organism>
<dbReference type="Proteomes" id="UP001175353">
    <property type="component" value="Unassembled WGS sequence"/>
</dbReference>
<evidence type="ECO:0000256" key="1">
    <source>
        <dbReference type="SAM" id="SignalP"/>
    </source>
</evidence>
<gene>
    <name evidence="3" type="ORF">LTR82_000068</name>
    <name evidence="4" type="ORF">LTR91_002691</name>
</gene>
<sequence>MKLPIIAPLAASVASILPIGASALCLLPSDAQTLSTNFGKLISNYSNKLANETLTPNFIDHSESVNTLIDSGGSAPQALLGNTFSSRAQFEAASSAQPSEPFTVKNMWYNCDTITVRWESDQTPEPVVGISVLHTKFTAQLQNPSLFQIDEVWAEFDSGAWLVNLGIFKPASTKKEKREVVFEA</sequence>
<keyword evidence="6" id="KW-1185">Reference proteome</keyword>
<accession>A0AAN6G5J7</accession>
<dbReference type="Proteomes" id="UP001168146">
    <property type="component" value="Unassembled WGS sequence"/>
</dbReference>
<dbReference type="EMBL" id="JAUJLE010000013">
    <property type="protein sequence ID" value="KAK1009552.1"/>
    <property type="molecule type" value="Genomic_DNA"/>
</dbReference>
<dbReference type="EMBL" id="JASUXU010000001">
    <property type="protein sequence ID" value="KAK0328141.1"/>
    <property type="molecule type" value="Genomic_DNA"/>
</dbReference>
<evidence type="ECO:0000259" key="2">
    <source>
        <dbReference type="Pfam" id="PF26534"/>
    </source>
</evidence>
<reference evidence="4" key="2">
    <citation type="submission" date="2023-06" db="EMBL/GenBank/DDBJ databases">
        <title>Black Yeasts Isolated from many extreme environments.</title>
        <authorList>
            <person name="Coleine C."/>
            <person name="Stajich J.E."/>
            <person name="Selbmann L."/>
        </authorList>
    </citation>
    <scope>NUCLEOTIDE SEQUENCE</scope>
    <source>
        <strain evidence="4">CCFEE 5200</strain>
    </source>
</reference>
<comment type="caution">
    <text evidence="3">The sequence shown here is derived from an EMBL/GenBank/DDBJ whole genome shotgun (WGS) entry which is preliminary data.</text>
</comment>
<dbReference type="InterPro" id="IPR058645">
    <property type="entry name" value="NTF2-like_dom_7"/>
</dbReference>
<name>A0AAN6G5J7_9PEZI</name>
<dbReference type="AlphaFoldDB" id="A0AAN6G5J7"/>
<evidence type="ECO:0000313" key="6">
    <source>
        <dbReference type="Proteomes" id="UP001175353"/>
    </source>
</evidence>
<evidence type="ECO:0000313" key="5">
    <source>
        <dbReference type="Proteomes" id="UP001168146"/>
    </source>
</evidence>
<protein>
    <recommendedName>
        <fullName evidence="2">NTF2-like domain-containing protein</fullName>
    </recommendedName>
</protein>
<proteinExistence type="predicted"/>
<evidence type="ECO:0000313" key="3">
    <source>
        <dbReference type="EMBL" id="KAK0328141.1"/>
    </source>
</evidence>
<dbReference type="Pfam" id="PF26534">
    <property type="entry name" value="NTF2_7"/>
    <property type="match status" value="1"/>
</dbReference>
<feature type="domain" description="NTF2-like" evidence="2">
    <location>
        <begin position="25"/>
        <end position="167"/>
    </location>
</feature>
<feature type="signal peptide" evidence="1">
    <location>
        <begin position="1"/>
        <end position="23"/>
    </location>
</feature>
<feature type="chain" id="PRO_5044710371" description="NTF2-like domain-containing protein" evidence="1">
    <location>
        <begin position="24"/>
        <end position="184"/>
    </location>
</feature>
<reference evidence="3" key="1">
    <citation type="submission" date="2021-12" db="EMBL/GenBank/DDBJ databases">
        <title>Black yeast isolated from Biological Soil Crust.</title>
        <authorList>
            <person name="Kurbessoian T."/>
        </authorList>
    </citation>
    <scope>NUCLEOTIDE SEQUENCE</scope>
    <source>
        <strain evidence="3">CCFEE 5208</strain>
    </source>
</reference>
<evidence type="ECO:0000313" key="4">
    <source>
        <dbReference type="EMBL" id="KAK1009552.1"/>
    </source>
</evidence>
<keyword evidence="1" id="KW-0732">Signal</keyword>